<dbReference type="GO" id="GO:0003700">
    <property type="term" value="F:DNA-binding transcription factor activity"/>
    <property type="evidence" value="ECO:0007669"/>
    <property type="project" value="InterPro"/>
</dbReference>
<comment type="caution">
    <text evidence="3">The sequence shown here is derived from an EMBL/GenBank/DDBJ whole genome shotgun (WGS) entry which is preliminary data.</text>
</comment>
<dbReference type="EMBL" id="CAVNYO010000138">
    <property type="protein sequence ID" value="CAK5268361.1"/>
    <property type="molecule type" value="Genomic_DNA"/>
</dbReference>
<reference evidence="3" key="1">
    <citation type="submission" date="2023-11" db="EMBL/GenBank/DDBJ databases">
        <authorList>
            <person name="De Vega J J."/>
            <person name="De Vega J J."/>
        </authorList>
    </citation>
    <scope>NUCLEOTIDE SEQUENCE</scope>
</reference>
<evidence type="ECO:0000256" key="1">
    <source>
        <dbReference type="ARBA" id="ARBA00008421"/>
    </source>
</evidence>
<comment type="similarity">
    <text evidence="1">Belongs to the TEC1 family.</text>
</comment>
<evidence type="ECO:0000259" key="2">
    <source>
        <dbReference type="Pfam" id="PF01285"/>
    </source>
</evidence>
<name>A0AAD2Q2D0_9AGAR</name>
<proteinExistence type="inferred from homology"/>
<dbReference type="AlphaFoldDB" id="A0AAD2Q2D0"/>
<dbReference type="Pfam" id="PF01285">
    <property type="entry name" value="TEA"/>
    <property type="match status" value="1"/>
</dbReference>
<accession>A0AAD2Q2D0</accession>
<gene>
    <name evidence="3" type="ORF">MYCIT1_LOCUS11545</name>
</gene>
<dbReference type="Gene3D" id="6.10.20.40">
    <property type="entry name" value="TEA/ATTS domain"/>
    <property type="match status" value="1"/>
</dbReference>
<organism evidence="3 4">
    <name type="scientific">Mycena citricolor</name>
    <dbReference type="NCBI Taxonomy" id="2018698"/>
    <lineage>
        <taxon>Eukaryota</taxon>
        <taxon>Fungi</taxon>
        <taxon>Dikarya</taxon>
        <taxon>Basidiomycota</taxon>
        <taxon>Agaricomycotina</taxon>
        <taxon>Agaricomycetes</taxon>
        <taxon>Agaricomycetidae</taxon>
        <taxon>Agaricales</taxon>
        <taxon>Marasmiineae</taxon>
        <taxon>Mycenaceae</taxon>
        <taxon>Mycena</taxon>
    </lineage>
</organism>
<dbReference type="InterPro" id="IPR000818">
    <property type="entry name" value="TEA/ATTS_dom"/>
</dbReference>
<sequence length="438" mass="48861">MNRAISASHIERVNQISASIAMSTVEALDASFVVQEALPRRRCYRLGKSSNQVIWPPHLDAALVKGVYLEHMHINAPTRRSPGLYAYNAEHWRQESQRESCDRASTAKKKKKIPRNVFVSNIILQETNELRTSKQVSSRLRQIQARAKDQRVVDLLNGHAFYEIPAPEAAIAESPSPIGTAPMQVAIVIAARSAPFPSQCPAISLETSTSQQTIGLRTMMQWRPSTYAYRGMDTSVDLVSRVRLAPESDIAVFRHGELLWAGSIVITPAGRVSDLWRYACVLFPQRRGIWEAAVCKASTGLTITQTVYREPGTWTGPYAQLVYEFQPQPSRRCQRMVSFAPGLLRQALEAGMMAPSTLQFRPYQVAGTRPQLEPAPGPGYVLTTVVRSENEAGENPPPVGYQAELGFALVQDNSQDHANIAVYEERYDLPYVQYRASY</sequence>
<evidence type="ECO:0000313" key="3">
    <source>
        <dbReference type="EMBL" id="CAK5268361.1"/>
    </source>
</evidence>
<dbReference type="InterPro" id="IPR038096">
    <property type="entry name" value="TEA/ATTS_sf"/>
</dbReference>
<feature type="domain" description="TEA" evidence="2">
    <location>
        <begin position="52"/>
        <end position="144"/>
    </location>
</feature>
<dbReference type="Proteomes" id="UP001295794">
    <property type="component" value="Unassembled WGS sequence"/>
</dbReference>
<evidence type="ECO:0000313" key="4">
    <source>
        <dbReference type="Proteomes" id="UP001295794"/>
    </source>
</evidence>
<keyword evidence="4" id="KW-1185">Reference proteome</keyword>
<protein>
    <recommendedName>
        <fullName evidence="2">TEA domain-containing protein</fullName>
    </recommendedName>
</protein>